<evidence type="ECO:0000256" key="1">
    <source>
        <dbReference type="ARBA" id="ARBA00022691"/>
    </source>
</evidence>
<comment type="caution">
    <text evidence="4">The sequence shown here is derived from an EMBL/GenBank/DDBJ whole genome shotgun (WGS) entry which is preliminary data.</text>
</comment>
<reference evidence="4 5" key="1">
    <citation type="submission" date="2018-04" db="EMBL/GenBank/DDBJ databases">
        <title>Genomic Encyclopedia of Archaeal and Bacterial Type Strains, Phase II (KMG-II): from individual species to whole genera.</title>
        <authorList>
            <person name="Goeker M."/>
        </authorList>
    </citation>
    <scope>NUCLEOTIDE SEQUENCE [LARGE SCALE GENOMIC DNA]</scope>
    <source>
        <strain evidence="4 5">DSM 18064</strain>
    </source>
</reference>
<keyword evidence="4" id="KW-0808">Transferase</keyword>
<dbReference type="InterPro" id="IPR040372">
    <property type="entry name" value="YaeB-like"/>
</dbReference>
<sequence>MPKPLRPGELRLETAPPEGPALRFIGRIRSPWGPGDCPRNISRARETGRPARVELDPAYTPALLGLAPGRAVILLYWMDDARRDLLQQAPAHLDGPRGTFAIRSPNRPNTISQSTVMLTGVDGETGVLEIDAIDCYDGTPLLDIKPWMPRIDTPPQAPGAQAHKPRR</sequence>
<dbReference type="InterPro" id="IPR036413">
    <property type="entry name" value="YaeB-like_sf"/>
</dbReference>
<dbReference type="PROSITE" id="PS51668">
    <property type="entry name" value="TSAA_2"/>
    <property type="match status" value="1"/>
</dbReference>
<dbReference type="PANTHER" id="PTHR12818">
    <property type="entry name" value="TRNA (ADENINE(37)-N6)-METHYLTRANSFERASE"/>
    <property type="match status" value="1"/>
</dbReference>
<dbReference type="InterPro" id="IPR023370">
    <property type="entry name" value="TrmO-like_N"/>
</dbReference>
<keyword evidence="5" id="KW-1185">Reference proteome</keyword>
<dbReference type="GO" id="GO:0008168">
    <property type="term" value="F:methyltransferase activity"/>
    <property type="evidence" value="ECO:0007669"/>
    <property type="project" value="UniProtKB-KW"/>
</dbReference>
<gene>
    <name evidence="4" type="ORF">C8N32_104131</name>
</gene>
<keyword evidence="4" id="KW-0489">Methyltransferase</keyword>
<dbReference type="SUPFAM" id="SSF118196">
    <property type="entry name" value="YaeB-like"/>
    <property type="match status" value="1"/>
</dbReference>
<evidence type="ECO:0000313" key="4">
    <source>
        <dbReference type="EMBL" id="PTN03020.1"/>
    </source>
</evidence>
<comment type="similarity">
    <text evidence="2">Belongs to the tRNA methyltransferase O family.</text>
</comment>
<evidence type="ECO:0000256" key="2">
    <source>
        <dbReference type="ARBA" id="ARBA00033753"/>
    </source>
</evidence>
<dbReference type="PANTHER" id="PTHR12818:SF0">
    <property type="entry name" value="TRNA (ADENINE(37)-N6)-METHYLTRANSFERASE"/>
    <property type="match status" value="1"/>
</dbReference>
<dbReference type="RefSeq" id="WP_107891376.1">
    <property type="nucleotide sequence ID" value="NZ_NHSI01000059.1"/>
</dbReference>
<proteinExistence type="inferred from homology"/>
<feature type="domain" description="TsaA-like" evidence="3">
    <location>
        <begin position="22"/>
        <end position="156"/>
    </location>
</feature>
<dbReference type="Pfam" id="PF01980">
    <property type="entry name" value="TrmO_N"/>
    <property type="match status" value="1"/>
</dbReference>
<evidence type="ECO:0000313" key="5">
    <source>
        <dbReference type="Proteomes" id="UP000243859"/>
    </source>
</evidence>
<accession>A0A2T5BU74</accession>
<dbReference type="Proteomes" id="UP000243859">
    <property type="component" value="Unassembled WGS sequence"/>
</dbReference>
<dbReference type="EMBL" id="QAAA01000004">
    <property type="protein sequence ID" value="PTN03020.1"/>
    <property type="molecule type" value="Genomic_DNA"/>
</dbReference>
<evidence type="ECO:0000259" key="3">
    <source>
        <dbReference type="PROSITE" id="PS51668"/>
    </source>
</evidence>
<dbReference type="InterPro" id="IPR036414">
    <property type="entry name" value="YaeB_N_sf"/>
</dbReference>
<keyword evidence="1" id="KW-0949">S-adenosyl-L-methionine</keyword>
<dbReference type="GO" id="GO:0032259">
    <property type="term" value="P:methylation"/>
    <property type="evidence" value="ECO:0007669"/>
    <property type="project" value="UniProtKB-KW"/>
</dbReference>
<organism evidence="4 5">
    <name type="scientific">Rhodovulum imhoffii</name>
    <dbReference type="NCBI Taxonomy" id="365340"/>
    <lineage>
        <taxon>Bacteria</taxon>
        <taxon>Pseudomonadati</taxon>
        <taxon>Pseudomonadota</taxon>
        <taxon>Alphaproteobacteria</taxon>
        <taxon>Rhodobacterales</taxon>
        <taxon>Paracoccaceae</taxon>
        <taxon>Rhodovulum</taxon>
    </lineage>
</organism>
<dbReference type="OrthoDB" id="9804309at2"/>
<dbReference type="Gene3D" id="2.40.30.70">
    <property type="entry name" value="YaeB-like"/>
    <property type="match status" value="1"/>
</dbReference>
<dbReference type="AlphaFoldDB" id="A0A2T5BU74"/>
<name>A0A2T5BU74_9RHOB</name>
<protein>
    <submittedName>
        <fullName evidence="4">tRNA-Thr(GGU) m(6)t(6)A37 methyltransferase TsaA</fullName>
    </submittedName>
</protein>